<keyword evidence="7" id="KW-1185">Reference proteome</keyword>
<dbReference type="GO" id="GO:0003684">
    <property type="term" value="F:damaged DNA binding"/>
    <property type="evidence" value="ECO:0007669"/>
    <property type="project" value="TreeGrafter"/>
</dbReference>
<keyword evidence="3" id="KW-0539">Nucleus</keyword>
<evidence type="ECO:0000313" key="6">
    <source>
        <dbReference type="Ensembl" id="ENSPLAP00000005168.1"/>
    </source>
</evidence>
<evidence type="ECO:0000256" key="2">
    <source>
        <dbReference type="ARBA" id="ARBA00022763"/>
    </source>
</evidence>
<reference evidence="6" key="1">
    <citation type="submission" date="2025-08" db="UniProtKB">
        <authorList>
            <consortium name="Ensembl"/>
        </authorList>
    </citation>
    <scope>IDENTIFICATION</scope>
</reference>
<dbReference type="STRING" id="48699.ENSPLAP00000005168"/>
<evidence type="ECO:0000256" key="3">
    <source>
        <dbReference type="ARBA" id="ARBA00023242"/>
    </source>
</evidence>
<keyword evidence="2" id="KW-0227">DNA damage</keyword>
<name>A0A3B3TX36_9TELE</name>
<dbReference type="InterPro" id="IPR013882">
    <property type="entry name" value="Ctp1_C"/>
</dbReference>
<comment type="subcellular location">
    <subcellularLocation>
        <location evidence="1">Nucleus</location>
    </subcellularLocation>
</comment>
<accession>A0A3B3TX36</accession>
<proteinExistence type="predicted"/>
<dbReference type="PANTHER" id="PTHR15107">
    <property type="entry name" value="RETINOBLASTOMA BINDING PROTEIN 8"/>
    <property type="match status" value="1"/>
</dbReference>
<protein>
    <recommendedName>
        <fullName evidence="5">DNA endonuclease activator Ctp1 C-terminal domain-containing protein</fullName>
    </recommendedName>
</protein>
<dbReference type="Proteomes" id="UP000261500">
    <property type="component" value="Unplaced"/>
</dbReference>
<dbReference type="AlphaFoldDB" id="A0A3B3TX36"/>
<dbReference type="PANTHER" id="PTHR15107:SF4">
    <property type="entry name" value="DNA ENDONUCLEASE RBBP8"/>
    <property type="match status" value="1"/>
</dbReference>
<dbReference type="GeneTree" id="ENSGT00530000063835"/>
<organism evidence="6 7">
    <name type="scientific">Poecilia latipinna</name>
    <name type="common">sailfin molly</name>
    <dbReference type="NCBI Taxonomy" id="48699"/>
    <lineage>
        <taxon>Eukaryota</taxon>
        <taxon>Metazoa</taxon>
        <taxon>Chordata</taxon>
        <taxon>Craniata</taxon>
        <taxon>Vertebrata</taxon>
        <taxon>Euteleostomi</taxon>
        <taxon>Actinopterygii</taxon>
        <taxon>Neopterygii</taxon>
        <taxon>Teleostei</taxon>
        <taxon>Neoteleostei</taxon>
        <taxon>Acanthomorphata</taxon>
        <taxon>Ovalentaria</taxon>
        <taxon>Atherinomorphae</taxon>
        <taxon>Cyprinodontiformes</taxon>
        <taxon>Poeciliidae</taxon>
        <taxon>Poeciliinae</taxon>
        <taxon>Poecilia</taxon>
    </lineage>
</organism>
<feature type="domain" description="DNA endonuclease activator Ctp1 C-terminal" evidence="5">
    <location>
        <begin position="3"/>
        <end position="38"/>
    </location>
</feature>
<evidence type="ECO:0000256" key="1">
    <source>
        <dbReference type="ARBA" id="ARBA00004123"/>
    </source>
</evidence>
<dbReference type="GO" id="GO:0005634">
    <property type="term" value="C:nucleus"/>
    <property type="evidence" value="ECO:0007669"/>
    <property type="project" value="UniProtKB-SubCell"/>
</dbReference>
<evidence type="ECO:0000313" key="7">
    <source>
        <dbReference type="Proteomes" id="UP000261500"/>
    </source>
</evidence>
<sequence>LPEEEKQKKLSACSRHRYRYIPPCTPENFWEVGFPSTQTCIERGYIREEKNPQARSRRRQPFNVLFTPKKSQEQS</sequence>
<dbReference type="GO" id="GO:0010792">
    <property type="term" value="P:DNA double-strand break processing involved in repair via single-strand annealing"/>
    <property type="evidence" value="ECO:0007669"/>
    <property type="project" value="TreeGrafter"/>
</dbReference>
<feature type="region of interest" description="Disordered" evidence="4">
    <location>
        <begin position="45"/>
        <end position="75"/>
    </location>
</feature>
<evidence type="ECO:0000256" key="4">
    <source>
        <dbReference type="SAM" id="MobiDB-lite"/>
    </source>
</evidence>
<dbReference type="Pfam" id="PF08573">
    <property type="entry name" value="SAE2"/>
    <property type="match status" value="1"/>
</dbReference>
<reference evidence="6" key="2">
    <citation type="submission" date="2025-09" db="UniProtKB">
        <authorList>
            <consortium name="Ensembl"/>
        </authorList>
    </citation>
    <scope>IDENTIFICATION</scope>
</reference>
<dbReference type="Ensembl" id="ENSPLAT00000008399.1">
    <property type="protein sequence ID" value="ENSPLAP00000005168.1"/>
    <property type="gene ID" value="ENSPLAG00000007010.1"/>
</dbReference>
<dbReference type="InterPro" id="IPR033316">
    <property type="entry name" value="RBBP8-like"/>
</dbReference>
<evidence type="ECO:0000259" key="5">
    <source>
        <dbReference type="Pfam" id="PF08573"/>
    </source>
</evidence>